<evidence type="ECO:0000256" key="6">
    <source>
        <dbReference type="ARBA" id="ARBA00022771"/>
    </source>
</evidence>
<dbReference type="InterPro" id="IPR006642">
    <property type="entry name" value="Rad18_UBZ4"/>
</dbReference>
<dbReference type="GO" id="GO:0000731">
    <property type="term" value="P:DNA synthesis involved in DNA repair"/>
    <property type="evidence" value="ECO:0007669"/>
    <property type="project" value="TreeGrafter"/>
</dbReference>
<name>A0A3P8VPK3_CYNSE</name>
<dbReference type="FunFam" id="3.40.50.300:FF:000137">
    <property type="entry name" value="Replication-associated recombination protein A"/>
    <property type="match status" value="1"/>
</dbReference>
<dbReference type="AlphaFoldDB" id="A0A3P8VPK3"/>
<dbReference type="GO" id="GO:0017116">
    <property type="term" value="F:single-stranded DNA helicase activity"/>
    <property type="evidence" value="ECO:0007669"/>
    <property type="project" value="TreeGrafter"/>
</dbReference>
<dbReference type="GeneID" id="103396269"/>
<evidence type="ECO:0000313" key="14">
    <source>
        <dbReference type="Proteomes" id="UP000265120"/>
    </source>
</evidence>
<protein>
    <submittedName>
        <fullName evidence="13">WRN helicase interacting protein 1</fullName>
    </submittedName>
</protein>
<keyword evidence="5 10" id="KW-0227">DNA damage</keyword>
<evidence type="ECO:0000259" key="12">
    <source>
        <dbReference type="PROSITE" id="PS51908"/>
    </source>
</evidence>
<dbReference type="Gene3D" id="3.30.160.60">
    <property type="entry name" value="Classic Zinc Finger"/>
    <property type="match status" value="1"/>
</dbReference>
<feature type="region of interest" description="Disordered" evidence="11">
    <location>
        <begin position="126"/>
        <end position="148"/>
    </location>
</feature>
<dbReference type="OMA" id="RIILSQC"/>
<evidence type="ECO:0000256" key="10">
    <source>
        <dbReference type="PROSITE-ProRule" id="PRU01256"/>
    </source>
</evidence>
<dbReference type="GO" id="GO:0005634">
    <property type="term" value="C:nucleus"/>
    <property type="evidence" value="ECO:0007669"/>
    <property type="project" value="TreeGrafter"/>
</dbReference>
<keyword evidence="8" id="KW-0067">ATP-binding</keyword>
<dbReference type="Pfam" id="PF12002">
    <property type="entry name" value="MgsA_C"/>
    <property type="match status" value="1"/>
</dbReference>
<dbReference type="Gene3D" id="1.10.8.60">
    <property type="match status" value="1"/>
</dbReference>
<dbReference type="CTD" id="56897"/>
<evidence type="ECO:0000256" key="4">
    <source>
        <dbReference type="ARBA" id="ARBA00022741"/>
    </source>
</evidence>
<feature type="domain" description="UBZ4-type" evidence="12">
    <location>
        <begin position="12"/>
        <end position="39"/>
    </location>
</feature>
<dbReference type="Gene3D" id="1.10.3710.10">
    <property type="entry name" value="DNA polymerase III clamp loader subunits, C-terminal domain"/>
    <property type="match status" value="1"/>
</dbReference>
<evidence type="ECO:0000313" key="13">
    <source>
        <dbReference type="Ensembl" id="ENSCSEP00000015201.1"/>
    </source>
</evidence>
<dbReference type="CDD" id="cd18139">
    <property type="entry name" value="HLD_clamp_RarA"/>
    <property type="match status" value="1"/>
</dbReference>
<keyword evidence="4" id="KW-0547">Nucleotide-binding</keyword>
<dbReference type="SMART" id="SM00734">
    <property type="entry name" value="ZnF_Rad18"/>
    <property type="match status" value="1"/>
</dbReference>
<dbReference type="InterPro" id="IPR051314">
    <property type="entry name" value="AAA_ATPase_RarA/MGS1/WRNIP1"/>
</dbReference>
<dbReference type="InterPro" id="IPR027417">
    <property type="entry name" value="P-loop_NTPase"/>
</dbReference>
<dbReference type="InParanoid" id="A0A3P8VPK3"/>
<evidence type="ECO:0000256" key="5">
    <source>
        <dbReference type="ARBA" id="ARBA00022763"/>
    </source>
</evidence>
<dbReference type="Pfam" id="PF16193">
    <property type="entry name" value="AAA_assoc_2"/>
    <property type="match status" value="1"/>
</dbReference>
<comment type="similarity">
    <text evidence="1">Belongs to the AAA ATPase family. RarA/MGS1/WRNIP1 subfamily.</text>
</comment>
<dbReference type="OrthoDB" id="10265467at2759"/>
<dbReference type="GO" id="GO:0003677">
    <property type="term" value="F:DNA binding"/>
    <property type="evidence" value="ECO:0007669"/>
    <property type="project" value="InterPro"/>
</dbReference>
<dbReference type="CDD" id="cd00009">
    <property type="entry name" value="AAA"/>
    <property type="match status" value="1"/>
</dbReference>
<dbReference type="FunCoup" id="A0A3P8VPK3">
    <property type="interactions" value="736"/>
</dbReference>
<dbReference type="Pfam" id="PF00004">
    <property type="entry name" value="AAA"/>
    <property type="match status" value="1"/>
</dbReference>
<keyword evidence="14" id="KW-1185">Reference proteome</keyword>
<organism evidence="13 14">
    <name type="scientific">Cynoglossus semilaevis</name>
    <name type="common">Tongue sole</name>
    <dbReference type="NCBI Taxonomy" id="244447"/>
    <lineage>
        <taxon>Eukaryota</taxon>
        <taxon>Metazoa</taxon>
        <taxon>Chordata</taxon>
        <taxon>Craniata</taxon>
        <taxon>Vertebrata</taxon>
        <taxon>Euteleostomi</taxon>
        <taxon>Actinopterygii</taxon>
        <taxon>Neopterygii</taxon>
        <taxon>Teleostei</taxon>
        <taxon>Neoteleostei</taxon>
        <taxon>Acanthomorphata</taxon>
        <taxon>Carangaria</taxon>
        <taxon>Pleuronectiformes</taxon>
        <taxon>Pleuronectoidei</taxon>
        <taxon>Cynoglossidae</taxon>
        <taxon>Cynoglossinae</taxon>
        <taxon>Cynoglossus</taxon>
    </lineage>
</organism>
<proteinExistence type="inferred from homology"/>
<dbReference type="GO" id="GO:0008270">
    <property type="term" value="F:zinc ion binding"/>
    <property type="evidence" value="ECO:0007669"/>
    <property type="project" value="UniProtKB-KW"/>
</dbReference>
<dbReference type="SMART" id="SM00382">
    <property type="entry name" value="AAA"/>
    <property type="match status" value="1"/>
</dbReference>
<dbReference type="InterPro" id="IPR032423">
    <property type="entry name" value="AAA_assoc_2"/>
</dbReference>
<evidence type="ECO:0000256" key="1">
    <source>
        <dbReference type="ARBA" id="ARBA00008959"/>
    </source>
</evidence>
<accession>A0A3P8VPK3</accession>
<keyword evidence="2" id="KW-0235">DNA replication</keyword>
<dbReference type="InterPro" id="IPR021886">
    <property type="entry name" value="MgsA_C"/>
</dbReference>
<keyword evidence="9 10" id="KW-0234">DNA repair</keyword>
<evidence type="ECO:0000256" key="3">
    <source>
        <dbReference type="ARBA" id="ARBA00022723"/>
    </source>
</evidence>
<reference evidence="13" key="2">
    <citation type="submission" date="2025-08" db="UniProtKB">
        <authorList>
            <consortium name="Ensembl"/>
        </authorList>
    </citation>
    <scope>IDENTIFICATION</scope>
</reference>
<dbReference type="PROSITE" id="PS51908">
    <property type="entry name" value="ZF_UBZ4"/>
    <property type="match status" value="1"/>
</dbReference>
<dbReference type="Gene3D" id="1.20.272.10">
    <property type="match status" value="1"/>
</dbReference>
<feature type="compositionally biased region" description="Basic and acidic residues" evidence="11">
    <location>
        <begin position="53"/>
        <end position="68"/>
    </location>
</feature>
<dbReference type="PANTHER" id="PTHR13779:SF7">
    <property type="entry name" value="ATPASE WRNIP1"/>
    <property type="match status" value="1"/>
</dbReference>
<reference evidence="13" key="3">
    <citation type="submission" date="2025-09" db="UniProtKB">
        <authorList>
            <consortium name="Ensembl"/>
        </authorList>
    </citation>
    <scope>IDENTIFICATION</scope>
</reference>
<dbReference type="InterPro" id="IPR003593">
    <property type="entry name" value="AAA+_ATPase"/>
</dbReference>
<reference evidence="13 14" key="1">
    <citation type="journal article" date="2014" name="Nat. Genet.">
        <title>Whole-genome sequence of a flatfish provides insights into ZW sex chromosome evolution and adaptation to a benthic lifestyle.</title>
        <authorList>
            <person name="Chen S."/>
            <person name="Zhang G."/>
            <person name="Shao C."/>
            <person name="Huang Q."/>
            <person name="Liu G."/>
            <person name="Zhang P."/>
            <person name="Song W."/>
            <person name="An N."/>
            <person name="Chalopin D."/>
            <person name="Volff J.N."/>
            <person name="Hong Y."/>
            <person name="Li Q."/>
            <person name="Sha Z."/>
            <person name="Zhou H."/>
            <person name="Xie M."/>
            <person name="Yu Q."/>
            <person name="Liu Y."/>
            <person name="Xiang H."/>
            <person name="Wang N."/>
            <person name="Wu K."/>
            <person name="Yang C."/>
            <person name="Zhou Q."/>
            <person name="Liao X."/>
            <person name="Yang L."/>
            <person name="Hu Q."/>
            <person name="Zhang J."/>
            <person name="Meng L."/>
            <person name="Jin L."/>
            <person name="Tian Y."/>
            <person name="Lian J."/>
            <person name="Yang J."/>
            <person name="Miao G."/>
            <person name="Liu S."/>
            <person name="Liang Z."/>
            <person name="Yan F."/>
            <person name="Li Y."/>
            <person name="Sun B."/>
            <person name="Zhang H."/>
            <person name="Zhang J."/>
            <person name="Zhu Y."/>
            <person name="Du M."/>
            <person name="Zhao Y."/>
            <person name="Schartl M."/>
            <person name="Tang Q."/>
            <person name="Wang J."/>
        </authorList>
    </citation>
    <scope>NUCLEOTIDE SEQUENCE</scope>
</reference>
<dbReference type="Gene3D" id="3.40.50.300">
    <property type="entry name" value="P-loop containing nucleotide triphosphate hydrolases"/>
    <property type="match status" value="1"/>
</dbReference>
<dbReference type="GO" id="GO:0016887">
    <property type="term" value="F:ATP hydrolysis activity"/>
    <property type="evidence" value="ECO:0007669"/>
    <property type="project" value="InterPro"/>
</dbReference>
<keyword evidence="3" id="KW-0479">Metal-binding</keyword>
<evidence type="ECO:0000256" key="2">
    <source>
        <dbReference type="ARBA" id="ARBA00022705"/>
    </source>
</evidence>
<dbReference type="Ensembl" id="ENSCSET00000015386.1">
    <property type="protein sequence ID" value="ENSCSEP00000015201.1"/>
    <property type="gene ID" value="ENSCSEG00000009773.1"/>
</dbReference>
<evidence type="ECO:0000256" key="11">
    <source>
        <dbReference type="SAM" id="MobiDB-lite"/>
    </source>
</evidence>
<dbReference type="GO" id="GO:0008047">
    <property type="term" value="F:enzyme activator activity"/>
    <property type="evidence" value="ECO:0007669"/>
    <property type="project" value="TreeGrafter"/>
</dbReference>
<dbReference type="FunFam" id="1.20.272.10:FF:000001">
    <property type="entry name" value="Putative AAA family ATPase"/>
    <property type="match status" value="1"/>
</dbReference>
<dbReference type="PANTHER" id="PTHR13779">
    <property type="entry name" value="WERNER HELICASE-INTERACTING PROTEIN 1 FAMILY MEMBER"/>
    <property type="match status" value="1"/>
</dbReference>
<dbReference type="STRING" id="244447.ENSCSEP00000015201"/>
<evidence type="ECO:0000256" key="9">
    <source>
        <dbReference type="ARBA" id="ARBA00023204"/>
    </source>
</evidence>
<dbReference type="SUPFAM" id="SSF52540">
    <property type="entry name" value="P-loop containing nucleoside triphosphate hydrolases"/>
    <property type="match status" value="1"/>
</dbReference>
<sequence>MADPMTLTAVECVQCPVCFKNFGPAEINGHLDECLLIVGAVDSDQSPSVDSGPPEKKQRFRRNGDAEAPRSPCVNNTTGPTMFSLFNNNKNKSPLNNGSLSNKQAAAAATATKVSKGIKRGVDQLDEAAEPGPSGEETVKNPTAVSVGQRPGLSLRSLLTLDKPLAEMLRPNSLDEYFGQSKVIGEQTLIRSLLDTQDIPSLILWGPPGCGKTTLANIIASTSKKNGTARFVKLSATSTSTNEVREVIKQAQNELRLCKRRTILFIDEIHRFNKSQQDTFLPHVECGTITLIGATTENPSFQVNAALLSRCRVLVLHKLSVDSMGAILDRALTTLGIKVLERDQENSKNLDQTDEQKTNVYIEQKALDTIAYLCDGDARAGLNSLQLAVQAQVNLCRSRMPSQHGSLQKIVVKEDHVKEGLQRSHILYDKAGEEHYNCISALHKSMRGSHVNASLYWLGRMLEGGEDPLYVARRLVRFASEDIGLSDPAALPQAVSAFQACHFIGMPECEVILAQCVVYMAQAPKSVEIYKAYNNVKACLRNHKGPLPSVPLHLRNAPTQLMKQLGYAKGYKYNPAFSGPVEQEYLPEELRDVDFFTWSPPES</sequence>
<dbReference type="Proteomes" id="UP000265120">
    <property type="component" value="Chromosome 20"/>
</dbReference>
<evidence type="ECO:0000256" key="7">
    <source>
        <dbReference type="ARBA" id="ARBA00022833"/>
    </source>
</evidence>
<keyword evidence="7" id="KW-0862">Zinc</keyword>
<dbReference type="KEGG" id="csem:103396269"/>
<dbReference type="GO" id="GO:0005524">
    <property type="term" value="F:ATP binding"/>
    <property type="evidence" value="ECO:0007669"/>
    <property type="project" value="UniProtKB-KW"/>
</dbReference>
<evidence type="ECO:0000256" key="8">
    <source>
        <dbReference type="ARBA" id="ARBA00022840"/>
    </source>
</evidence>
<keyword evidence="6 10" id="KW-0863">Zinc-finger</keyword>
<dbReference type="GeneTree" id="ENSGT00390000008538"/>
<dbReference type="SUPFAM" id="SSF48019">
    <property type="entry name" value="post-AAA+ oligomerization domain-like"/>
    <property type="match status" value="1"/>
</dbReference>
<dbReference type="GO" id="GO:0006261">
    <property type="term" value="P:DNA-templated DNA replication"/>
    <property type="evidence" value="ECO:0007669"/>
    <property type="project" value="TreeGrafter"/>
</dbReference>
<dbReference type="RefSeq" id="XP_008332509.1">
    <property type="nucleotide sequence ID" value="XM_008334287.3"/>
</dbReference>
<feature type="region of interest" description="Disordered" evidence="11">
    <location>
        <begin position="43"/>
        <end position="77"/>
    </location>
</feature>
<dbReference type="FunFam" id="1.10.3710.10:FF:000002">
    <property type="entry name" value="ATPase WRNIP1 isoform 1"/>
    <property type="match status" value="1"/>
</dbReference>
<dbReference type="InterPro" id="IPR008921">
    <property type="entry name" value="DNA_pol3_clamp-load_cplx_C"/>
</dbReference>
<dbReference type="InterPro" id="IPR003959">
    <property type="entry name" value="ATPase_AAA_core"/>
</dbReference>